<protein>
    <submittedName>
        <fullName evidence="1">Uncharacterized protein</fullName>
    </submittedName>
</protein>
<organism evidence="1">
    <name type="scientific">marine metagenome</name>
    <dbReference type="NCBI Taxonomy" id="408172"/>
    <lineage>
        <taxon>unclassified sequences</taxon>
        <taxon>metagenomes</taxon>
        <taxon>ecological metagenomes</taxon>
    </lineage>
</organism>
<name>A0A382QK91_9ZZZZ</name>
<feature type="non-terminal residue" evidence="1">
    <location>
        <position position="1"/>
    </location>
</feature>
<sequence length="31" mass="3703">RGGNNYFDDESGTSRIYRETWRDPQSNRLVL</sequence>
<dbReference type="EMBL" id="UINC01114766">
    <property type="protein sequence ID" value="SVC85305.1"/>
    <property type="molecule type" value="Genomic_DNA"/>
</dbReference>
<accession>A0A382QK91</accession>
<proteinExistence type="predicted"/>
<reference evidence="1" key="1">
    <citation type="submission" date="2018-05" db="EMBL/GenBank/DDBJ databases">
        <authorList>
            <person name="Lanie J.A."/>
            <person name="Ng W.-L."/>
            <person name="Kazmierczak K.M."/>
            <person name="Andrzejewski T.M."/>
            <person name="Davidsen T.M."/>
            <person name="Wayne K.J."/>
            <person name="Tettelin H."/>
            <person name="Glass J.I."/>
            <person name="Rusch D."/>
            <person name="Podicherti R."/>
            <person name="Tsui H.-C.T."/>
            <person name="Winkler M.E."/>
        </authorList>
    </citation>
    <scope>NUCLEOTIDE SEQUENCE</scope>
</reference>
<dbReference type="AlphaFoldDB" id="A0A382QK91"/>
<feature type="non-terminal residue" evidence="1">
    <location>
        <position position="31"/>
    </location>
</feature>
<evidence type="ECO:0000313" key="1">
    <source>
        <dbReference type="EMBL" id="SVC85305.1"/>
    </source>
</evidence>
<gene>
    <name evidence="1" type="ORF">METZ01_LOCUS338159</name>
</gene>